<dbReference type="KEGG" id="mou:OU421_07185"/>
<protein>
    <submittedName>
        <fullName evidence="1">Tetratricopeptide repeat protein</fullName>
    </submittedName>
</protein>
<accession>A0A9X9T6Z7</accession>
<dbReference type="EMBL" id="CP113361">
    <property type="protein sequence ID" value="WAI00220.1"/>
    <property type="molecule type" value="Genomic_DNA"/>
</dbReference>
<gene>
    <name evidence="1" type="ORF">OU421_07185</name>
</gene>
<evidence type="ECO:0000313" key="2">
    <source>
        <dbReference type="Proteomes" id="UP001163096"/>
    </source>
</evidence>
<keyword evidence="2" id="KW-1185">Reference proteome</keyword>
<dbReference type="Pfam" id="PF13432">
    <property type="entry name" value="TPR_16"/>
    <property type="match status" value="1"/>
</dbReference>
<dbReference type="GO" id="GO:0031145">
    <property type="term" value="P:anaphase-promoting complex-dependent catabolic process"/>
    <property type="evidence" value="ECO:0007669"/>
    <property type="project" value="TreeGrafter"/>
</dbReference>
<dbReference type="PANTHER" id="PTHR12558:SF13">
    <property type="entry name" value="CELL DIVISION CYCLE PROTEIN 27 HOMOLOG"/>
    <property type="match status" value="1"/>
</dbReference>
<dbReference type="GO" id="GO:0005737">
    <property type="term" value="C:cytoplasm"/>
    <property type="evidence" value="ECO:0007669"/>
    <property type="project" value="TreeGrafter"/>
</dbReference>
<dbReference type="SUPFAM" id="SSF48452">
    <property type="entry name" value="TPR-like"/>
    <property type="match status" value="1"/>
</dbReference>
<proteinExistence type="predicted"/>
<evidence type="ECO:0000313" key="1">
    <source>
        <dbReference type="EMBL" id="WAI00220.1"/>
    </source>
</evidence>
<dbReference type="Pfam" id="PF14559">
    <property type="entry name" value="TPR_19"/>
    <property type="match status" value="1"/>
</dbReference>
<dbReference type="SMART" id="SM00028">
    <property type="entry name" value="TPR"/>
    <property type="match status" value="2"/>
</dbReference>
<dbReference type="Proteomes" id="UP001163096">
    <property type="component" value="Chromosome"/>
</dbReference>
<reference evidence="1" key="1">
    <citation type="submission" date="2022-11" db="EMBL/GenBank/DDBJ databases">
        <title>Complete genome sequence of Methanogenium organophilum DSM 3596.</title>
        <authorList>
            <person name="Chen S.-C."/>
            <person name="Lai S.-J."/>
            <person name="You Y.-T."/>
        </authorList>
    </citation>
    <scope>NUCLEOTIDE SEQUENCE</scope>
    <source>
        <strain evidence="1">DSM 3596</strain>
    </source>
</reference>
<dbReference type="GO" id="GO:0051301">
    <property type="term" value="P:cell division"/>
    <property type="evidence" value="ECO:0007669"/>
    <property type="project" value="TreeGrafter"/>
</dbReference>
<name>A0A9X9T6Z7_METOG</name>
<dbReference type="RefSeq" id="WP_268185393.1">
    <property type="nucleotide sequence ID" value="NZ_CP113361.1"/>
</dbReference>
<sequence>MVLMFLCCVMAAGCLADDRISPDGMPSNEFLEEVNGSLEYYDALVQSDPENAEAWFIRGMYYNNFYEQYDEAMVSCEKALELDPEYAGAWFLKGVILTNTGKKDEAKGCFDNATKYDISLISLVPT</sequence>
<dbReference type="InterPro" id="IPR011990">
    <property type="entry name" value="TPR-like_helical_dom_sf"/>
</dbReference>
<dbReference type="InterPro" id="IPR019734">
    <property type="entry name" value="TPR_rpt"/>
</dbReference>
<dbReference type="GO" id="GO:0016567">
    <property type="term" value="P:protein ubiquitination"/>
    <property type="evidence" value="ECO:0007669"/>
    <property type="project" value="TreeGrafter"/>
</dbReference>
<dbReference type="AlphaFoldDB" id="A0A9X9T6Z7"/>
<organism evidence="1 2">
    <name type="scientific">Methanogenium organophilum</name>
    <dbReference type="NCBI Taxonomy" id="2199"/>
    <lineage>
        <taxon>Archaea</taxon>
        <taxon>Methanobacteriati</taxon>
        <taxon>Methanobacteriota</taxon>
        <taxon>Stenosarchaea group</taxon>
        <taxon>Methanomicrobia</taxon>
        <taxon>Methanomicrobiales</taxon>
        <taxon>Methanomicrobiaceae</taxon>
        <taxon>Methanogenium</taxon>
    </lineage>
</organism>
<dbReference type="PANTHER" id="PTHR12558">
    <property type="entry name" value="CELL DIVISION CYCLE 16,23,27"/>
    <property type="match status" value="1"/>
</dbReference>
<dbReference type="Gene3D" id="1.25.40.10">
    <property type="entry name" value="Tetratricopeptide repeat domain"/>
    <property type="match status" value="1"/>
</dbReference>
<dbReference type="GeneID" id="76834873"/>